<protein>
    <submittedName>
        <fullName evidence="1">Uncharacterized protein</fullName>
    </submittedName>
</protein>
<reference evidence="1" key="2">
    <citation type="journal article" date="2015" name="Fish Shellfish Immunol.">
        <title>Early steps in the European eel (Anguilla anguilla)-Vibrio vulnificus interaction in the gills: Role of the RtxA13 toxin.</title>
        <authorList>
            <person name="Callol A."/>
            <person name="Pajuelo D."/>
            <person name="Ebbesson L."/>
            <person name="Teles M."/>
            <person name="MacKenzie S."/>
            <person name="Amaro C."/>
        </authorList>
    </citation>
    <scope>NUCLEOTIDE SEQUENCE</scope>
</reference>
<sequence>MLQTHQRKPKNTRVSGLHTAPLVEGKQRIPLKLAASKTDLCVYKNLSISIVRTKEATSLTSPFVILIVLMKPKIPKISFFLSYGLRLANAFILIL</sequence>
<reference evidence="1" key="1">
    <citation type="submission" date="2014-11" db="EMBL/GenBank/DDBJ databases">
        <authorList>
            <person name="Amaro Gonzalez C."/>
        </authorList>
    </citation>
    <scope>NUCLEOTIDE SEQUENCE</scope>
</reference>
<dbReference type="EMBL" id="GBXM01012247">
    <property type="protein sequence ID" value="JAH96330.1"/>
    <property type="molecule type" value="Transcribed_RNA"/>
</dbReference>
<dbReference type="AlphaFoldDB" id="A0A0E9X390"/>
<name>A0A0E9X390_ANGAN</name>
<accession>A0A0E9X390</accession>
<organism evidence="1">
    <name type="scientific">Anguilla anguilla</name>
    <name type="common">European freshwater eel</name>
    <name type="synonym">Muraena anguilla</name>
    <dbReference type="NCBI Taxonomy" id="7936"/>
    <lineage>
        <taxon>Eukaryota</taxon>
        <taxon>Metazoa</taxon>
        <taxon>Chordata</taxon>
        <taxon>Craniata</taxon>
        <taxon>Vertebrata</taxon>
        <taxon>Euteleostomi</taxon>
        <taxon>Actinopterygii</taxon>
        <taxon>Neopterygii</taxon>
        <taxon>Teleostei</taxon>
        <taxon>Anguilliformes</taxon>
        <taxon>Anguillidae</taxon>
        <taxon>Anguilla</taxon>
    </lineage>
</organism>
<evidence type="ECO:0000313" key="1">
    <source>
        <dbReference type="EMBL" id="JAH96330.1"/>
    </source>
</evidence>
<proteinExistence type="predicted"/>